<dbReference type="Pfam" id="PF25906">
    <property type="entry name" value="PucR-like_N"/>
    <property type="match status" value="1"/>
</dbReference>
<dbReference type="EMBL" id="BAAALG010000013">
    <property type="protein sequence ID" value="GAA1111758.1"/>
    <property type="molecule type" value="Genomic_DNA"/>
</dbReference>
<evidence type="ECO:0000313" key="4">
    <source>
        <dbReference type="Proteomes" id="UP001501581"/>
    </source>
</evidence>
<dbReference type="PANTHER" id="PTHR33744:SF1">
    <property type="entry name" value="DNA-BINDING TRANSCRIPTIONAL ACTIVATOR ADER"/>
    <property type="match status" value="1"/>
</dbReference>
<dbReference type="InterPro" id="IPR025736">
    <property type="entry name" value="PucR_C-HTH_dom"/>
</dbReference>
<protein>
    <submittedName>
        <fullName evidence="3">PucR family transcriptional regulator</fullName>
    </submittedName>
</protein>
<dbReference type="InterPro" id="IPR042070">
    <property type="entry name" value="PucR_C-HTH_sf"/>
</dbReference>
<dbReference type="RefSeq" id="WP_343996309.1">
    <property type="nucleotide sequence ID" value="NZ_BAAALG010000013.1"/>
</dbReference>
<reference evidence="3 4" key="1">
    <citation type="journal article" date="2019" name="Int. J. Syst. Evol. Microbiol.">
        <title>The Global Catalogue of Microorganisms (GCM) 10K type strain sequencing project: providing services to taxonomists for standard genome sequencing and annotation.</title>
        <authorList>
            <consortium name="The Broad Institute Genomics Platform"/>
            <consortium name="The Broad Institute Genome Sequencing Center for Infectious Disease"/>
            <person name="Wu L."/>
            <person name="Ma J."/>
        </authorList>
    </citation>
    <scope>NUCLEOTIDE SEQUENCE [LARGE SCALE GENOMIC DNA]</scope>
    <source>
        <strain evidence="3 4">JCM 13008</strain>
    </source>
</reference>
<proteinExistence type="predicted"/>
<keyword evidence="4" id="KW-1185">Reference proteome</keyword>
<dbReference type="PANTHER" id="PTHR33744">
    <property type="entry name" value="CARBOHYDRATE DIACID REGULATOR"/>
    <property type="match status" value="1"/>
</dbReference>
<dbReference type="InterPro" id="IPR051448">
    <property type="entry name" value="CdaR-like_regulators"/>
</dbReference>
<comment type="caution">
    <text evidence="3">The sequence shown here is derived from an EMBL/GenBank/DDBJ whole genome shotgun (WGS) entry which is preliminary data.</text>
</comment>
<gene>
    <name evidence="3" type="ORF">GCM10009668_36490</name>
</gene>
<accession>A0ABN1U110</accession>
<evidence type="ECO:0000259" key="1">
    <source>
        <dbReference type="Pfam" id="PF13556"/>
    </source>
</evidence>
<evidence type="ECO:0000259" key="2">
    <source>
        <dbReference type="Pfam" id="PF25906"/>
    </source>
</evidence>
<sequence>MSEDREPGYESLAEDAQRLRPAWLNDVEASLRRAHGAEEFIVLVTSLAANAGPLEQQLLARLRSTIPALASPRPEDLERTQRAVHQATRQFLEVLSGVSELDPRVSRLFRKIGFDEATRGHTLAVPRKALLVSTRWAWQVLHRRMPADSPAYRHLGAAGDALLAYLDHLEAEVSNGHALGLRHVRMRPATRQRQLIDALLETSTDDQERRQAELSLLALGAGWPLPQTLVAIRAEGITDFPDLSSMVAVAADPDASPALVLCGAECADAIATQLLEANADATVALTWAVPPTQVADADRWARTALTLATRGVLPAHQVIHCGHHPVELWLHAEPGIRQWLVLDVLHPLLKEGVNSRKVLGQTMLAWLESRDSAGIVATRLGVHTQTVRYRWKRISDLFGDALLDPDRVTAITMTLRATLPLWLSGDQSDVITFRETGRSE</sequence>
<feature type="domain" description="PucR C-terminal helix-turn-helix" evidence="1">
    <location>
        <begin position="361"/>
        <end position="417"/>
    </location>
</feature>
<feature type="domain" description="PucR-like N-terminal" evidence="2">
    <location>
        <begin position="52"/>
        <end position="200"/>
    </location>
</feature>
<dbReference type="Gene3D" id="1.10.10.2840">
    <property type="entry name" value="PucR C-terminal helix-turn-helix domain"/>
    <property type="match status" value="1"/>
</dbReference>
<dbReference type="InterPro" id="IPR058663">
    <property type="entry name" value="PucR-like_N"/>
</dbReference>
<dbReference type="Pfam" id="PF13556">
    <property type="entry name" value="HTH_30"/>
    <property type="match status" value="1"/>
</dbReference>
<organism evidence="3 4">
    <name type="scientific">Nocardioides dubius</name>
    <dbReference type="NCBI Taxonomy" id="317019"/>
    <lineage>
        <taxon>Bacteria</taxon>
        <taxon>Bacillati</taxon>
        <taxon>Actinomycetota</taxon>
        <taxon>Actinomycetes</taxon>
        <taxon>Propionibacteriales</taxon>
        <taxon>Nocardioidaceae</taxon>
        <taxon>Nocardioides</taxon>
    </lineage>
</organism>
<evidence type="ECO:0000313" key="3">
    <source>
        <dbReference type="EMBL" id="GAA1111758.1"/>
    </source>
</evidence>
<name>A0ABN1U110_9ACTN</name>
<dbReference type="Proteomes" id="UP001501581">
    <property type="component" value="Unassembled WGS sequence"/>
</dbReference>